<dbReference type="EMBL" id="JAAOAQ010000205">
    <property type="protein sequence ID" value="KAF5561741.1"/>
    <property type="molecule type" value="Genomic_DNA"/>
</dbReference>
<gene>
    <name evidence="1" type="ORF">FPHYL_6045</name>
</gene>
<sequence>MGGCQIATLSVVHRRLFSTTVLLDPAIGPPDHGLHALGLEKLTLRRKTTWASKEAAGVWARKCFRTWDSDVVDLFLKHAIKPVAGDDSSVTLTTGHYQELINYLKPRFIHDNHVKDPEIVYQTGLVDMFHMLELVTCSTLFLCGGKSSLSVPHVRKLWLSKIGEKGYSKLPGEKWRSKVEVLPHVGHFLAMEDPKGCAEALATWINDESSGWEYGSSTQEKMKRQNHAALRRTSEKWMQSLRTKL</sequence>
<proteinExistence type="predicted"/>
<comment type="caution">
    <text evidence="1">The sequence shown here is derived from an EMBL/GenBank/DDBJ whole genome shotgun (WGS) entry which is preliminary data.</text>
</comment>
<organism evidence="1 2">
    <name type="scientific">Fusarium phyllophilum</name>
    <dbReference type="NCBI Taxonomy" id="47803"/>
    <lineage>
        <taxon>Eukaryota</taxon>
        <taxon>Fungi</taxon>
        <taxon>Dikarya</taxon>
        <taxon>Ascomycota</taxon>
        <taxon>Pezizomycotina</taxon>
        <taxon>Sordariomycetes</taxon>
        <taxon>Hypocreomycetidae</taxon>
        <taxon>Hypocreales</taxon>
        <taxon>Nectriaceae</taxon>
        <taxon>Fusarium</taxon>
        <taxon>Fusarium fujikuroi species complex</taxon>
    </lineage>
</organism>
<dbReference type="Proteomes" id="UP000582016">
    <property type="component" value="Unassembled WGS sequence"/>
</dbReference>
<name>A0A8H5NCL5_9HYPO</name>
<protein>
    <submittedName>
        <fullName evidence="1">Esterase lipase family</fullName>
    </submittedName>
</protein>
<keyword evidence="2" id="KW-1185">Reference proteome</keyword>
<dbReference type="SUPFAM" id="SSF53474">
    <property type="entry name" value="alpha/beta-Hydrolases"/>
    <property type="match status" value="1"/>
</dbReference>
<dbReference type="Gene3D" id="3.40.50.1820">
    <property type="entry name" value="alpha/beta hydrolase"/>
    <property type="match status" value="1"/>
</dbReference>
<evidence type="ECO:0000313" key="1">
    <source>
        <dbReference type="EMBL" id="KAF5561741.1"/>
    </source>
</evidence>
<dbReference type="AlphaFoldDB" id="A0A8H5NCL5"/>
<evidence type="ECO:0000313" key="2">
    <source>
        <dbReference type="Proteomes" id="UP000582016"/>
    </source>
</evidence>
<reference evidence="1 2" key="1">
    <citation type="submission" date="2020-05" db="EMBL/GenBank/DDBJ databases">
        <title>Identification and distribution of gene clusters putatively required for synthesis of sphingolipid metabolism inhibitors in phylogenetically diverse species of the filamentous fungus Fusarium.</title>
        <authorList>
            <person name="Kim H.-S."/>
            <person name="Busman M."/>
            <person name="Brown D.W."/>
            <person name="Divon H."/>
            <person name="Uhlig S."/>
            <person name="Proctor R.H."/>
        </authorList>
    </citation>
    <scope>NUCLEOTIDE SEQUENCE [LARGE SCALE GENOMIC DNA]</scope>
    <source>
        <strain evidence="1 2">NRRL 13617</strain>
    </source>
</reference>
<dbReference type="OrthoDB" id="94039at2759"/>
<dbReference type="InterPro" id="IPR029058">
    <property type="entry name" value="AB_hydrolase_fold"/>
</dbReference>
<accession>A0A8H5NCL5</accession>